<evidence type="ECO:0000256" key="1">
    <source>
        <dbReference type="SAM" id="Phobius"/>
    </source>
</evidence>
<keyword evidence="1" id="KW-0472">Membrane</keyword>
<proteinExistence type="predicted"/>
<feature type="transmembrane region" description="Helical" evidence="1">
    <location>
        <begin position="38"/>
        <end position="57"/>
    </location>
</feature>
<protein>
    <submittedName>
        <fullName evidence="2">Uncharacterized protein</fullName>
    </submittedName>
</protein>
<gene>
    <name evidence="2" type="ORF">DERP_004296</name>
</gene>
<keyword evidence="3" id="KW-1185">Reference proteome</keyword>
<sequence>MINSGITSQSCPSFFVIDCCRFESKSDLLNLWLNGWNVNHLINFNLLFFSLISLYNWNKNP</sequence>
<dbReference type="Proteomes" id="UP000887458">
    <property type="component" value="Unassembled WGS sequence"/>
</dbReference>
<dbReference type="EMBL" id="NJHN03000029">
    <property type="protein sequence ID" value="KAH9424114.1"/>
    <property type="molecule type" value="Genomic_DNA"/>
</dbReference>
<keyword evidence="1" id="KW-0812">Transmembrane</keyword>
<comment type="caution">
    <text evidence="2">The sequence shown here is derived from an EMBL/GenBank/DDBJ whole genome shotgun (WGS) entry which is preliminary data.</text>
</comment>
<evidence type="ECO:0000313" key="2">
    <source>
        <dbReference type="EMBL" id="KAH9424114.1"/>
    </source>
</evidence>
<reference evidence="2 3" key="2">
    <citation type="journal article" date="2022" name="Mol. Biol. Evol.">
        <title>Comparative Genomics Reveals Insights into the Divergent Evolution of Astigmatic Mites and Household Pest Adaptations.</title>
        <authorList>
            <person name="Xiong Q."/>
            <person name="Wan A.T."/>
            <person name="Liu X."/>
            <person name="Fung C.S."/>
            <person name="Xiao X."/>
            <person name="Malainual N."/>
            <person name="Hou J."/>
            <person name="Wang L."/>
            <person name="Wang M."/>
            <person name="Yang K.Y."/>
            <person name="Cui Y."/>
            <person name="Leung E.L."/>
            <person name="Nong W."/>
            <person name="Shin S.K."/>
            <person name="Au S.W."/>
            <person name="Jeong K.Y."/>
            <person name="Chew F.T."/>
            <person name="Hui J.H."/>
            <person name="Leung T.F."/>
            <person name="Tungtrongchitr A."/>
            <person name="Zhong N."/>
            <person name="Liu Z."/>
            <person name="Tsui S.K."/>
        </authorList>
    </citation>
    <scope>NUCLEOTIDE SEQUENCE [LARGE SCALE GENOMIC DNA]</scope>
    <source>
        <strain evidence="2">Derp</strain>
    </source>
</reference>
<evidence type="ECO:0000313" key="3">
    <source>
        <dbReference type="Proteomes" id="UP000887458"/>
    </source>
</evidence>
<organism evidence="2 3">
    <name type="scientific">Dermatophagoides pteronyssinus</name>
    <name type="common">European house dust mite</name>
    <dbReference type="NCBI Taxonomy" id="6956"/>
    <lineage>
        <taxon>Eukaryota</taxon>
        <taxon>Metazoa</taxon>
        <taxon>Ecdysozoa</taxon>
        <taxon>Arthropoda</taxon>
        <taxon>Chelicerata</taxon>
        <taxon>Arachnida</taxon>
        <taxon>Acari</taxon>
        <taxon>Acariformes</taxon>
        <taxon>Sarcoptiformes</taxon>
        <taxon>Astigmata</taxon>
        <taxon>Psoroptidia</taxon>
        <taxon>Analgoidea</taxon>
        <taxon>Pyroglyphidae</taxon>
        <taxon>Dermatophagoidinae</taxon>
        <taxon>Dermatophagoides</taxon>
    </lineage>
</organism>
<name>A0ABQ8JNC6_DERPT</name>
<reference evidence="2 3" key="1">
    <citation type="journal article" date="2018" name="J. Allergy Clin. Immunol.">
        <title>High-quality assembly of Dermatophagoides pteronyssinus genome and transcriptome reveals a wide range of novel allergens.</title>
        <authorList>
            <person name="Liu X.Y."/>
            <person name="Yang K.Y."/>
            <person name="Wang M.Q."/>
            <person name="Kwok J.S."/>
            <person name="Zeng X."/>
            <person name="Yang Z."/>
            <person name="Xiao X.J."/>
            <person name="Lau C.P."/>
            <person name="Li Y."/>
            <person name="Huang Z.M."/>
            <person name="Ba J.G."/>
            <person name="Yim A.K."/>
            <person name="Ouyang C.Y."/>
            <person name="Ngai S.M."/>
            <person name="Chan T.F."/>
            <person name="Leung E.L."/>
            <person name="Liu L."/>
            <person name="Liu Z.G."/>
            <person name="Tsui S.K."/>
        </authorList>
    </citation>
    <scope>NUCLEOTIDE SEQUENCE [LARGE SCALE GENOMIC DNA]</scope>
    <source>
        <strain evidence="2">Derp</strain>
    </source>
</reference>
<keyword evidence="1" id="KW-1133">Transmembrane helix</keyword>
<accession>A0ABQ8JNC6</accession>